<sequence>MSIDFESCRVKGKMHSVLQEIKRLGKGIVEVTKACTRKALYRLTDVKEWA</sequence>
<dbReference type="KEGG" id="rher:EHE19_018165"/>
<dbReference type="EMBL" id="CP061336">
    <property type="protein sequence ID" value="QNU66738.1"/>
    <property type="molecule type" value="Genomic_DNA"/>
</dbReference>
<name>A0A7H1VMX6_9FIRM</name>
<evidence type="ECO:0000313" key="1">
    <source>
        <dbReference type="EMBL" id="QNU66738.1"/>
    </source>
</evidence>
<protein>
    <submittedName>
        <fullName evidence="1">Uncharacterized protein</fullName>
    </submittedName>
</protein>
<dbReference type="Proteomes" id="UP000306409">
    <property type="component" value="Chromosome"/>
</dbReference>
<dbReference type="AlphaFoldDB" id="A0A7H1VMX6"/>
<organism evidence="1 2">
    <name type="scientific">Ruminiclostridium herbifermentans</name>
    <dbReference type="NCBI Taxonomy" id="2488810"/>
    <lineage>
        <taxon>Bacteria</taxon>
        <taxon>Bacillati</taxon>
        <taxon>Bacillota</taxon>
        <taxon>Clostridia</taxon>
        <taxon>Eubacteriales</taxon>
        <taxon>Oscillospiraceae</taxon>
        <taxon>Ruminiclostridium</taxon>
    </lineage>
</organism>
<accession>A0A7H1VMX6</accession>
<gene>
    <name evidence="1" type="ORF">EHE19_018165</name>
</gene>
<proteinExistence type="predicted"/>
<reference evidence="1 2" key="1">
    <citation type="submission" date="2020-09" db="EMBL/GenBank/DDBJ databases">
        <title>Characterization and genome sequencing of Ruminiclostridium sp. nov. MA18.</title>
        <authorList>
            <person name="Rettenmaier R."/>
            <person name="Kowollik M.-L."/>
            <person name="Liebl W."/>
            <person name="Zverlov V."/>
        </authorList>
    </citation>
    <scope>NUCLEOTIDE SEQUENCE [LARGE SCALE GENOMIC DNA]</scope>
    <source>
        <strain evidence="1 2">MA18</strain>
    </source>
</reference>
<keyword evidence="2" id="KW-1185">Reference proteome</keyword>
<evidence type="ECO:0000313" key="2">
    <source>
        <dbReference type="Proteomes" id="UP000306409"/>
    </source>
</evidence>